<name>A0A0R1PFP0_9LACO</name>
<dbReference type="NCBIfam" id="NF045758">
    <property type="entry name" value="YlxM"/>
    <property type="match status" value="1"/>
</dbReference>
<dbReference type="SUPFAM" id="SSF88659">
    <property type="entry name" value="Sigma3 and sigma4 domains of RNA polymerase sigma factors"/>
    <property type="match status" value="1"/>
</dbReference>
<dbReference type="PANTHER" id="PTHR40083:SF1">
    <property type="entry name" value="UPF0122 PROTEIN YLXM"/>
    <property type="match status" value="1"/>
</dbReference>
<reference evidence="4 5" key="1">
    <citation type="journal article" date="2015" name="Genome Announc.">
        <title>Expanding the biotechnology potential of lactobacilli through comparative genomics of 213 strains and associated genera.</title>
        <authorList>
            <person name="Sun Z."/>
            <person name="Harris H.M."/>
            <person name="McCann A."/>
            <person name="Guo C."/>
            <person name="Argimon S."/>
            <person name="Zhang W."/>
            <person name="Yang X."/>
            <person name="Jeffery I.B."/>
            <person name="Cooney J.C."/>
            <person name="Kagawa T.F."/>
            <person name="Liu W."/>
            <person name="Song Y."/>
            <person name="Salvetti E."/>
            <person name="Wrobel A."/>
            <person name="Rasinkangas P."/>
            <person name="Parkhill J."/>
            <person name="Rea M.C."/>
            <person name="O'Sullivan O."/>
            <person name="Ritari J."/>
            <person name="Douillard F.P."/>
            <person name="Paul Ross R."/>
            <person name="Yang R."/>
            <person name="Briner A.E."/>
            <person name="Felis G.E."/>
            <person name="de Vos W.M."/>
            <person name="Barrangou R."/>
            <person name="Klaenhammer T.R."/>
            <person name="Caufield P.W."/>
            <person name="Cui Y."/>
            <person name="Zhang H."/>
            <person name="O'Toole P.W."/>
        </authorList>
    </citation>
    <scope>NUCLEOTIDE SEQUENCE [LARGE SCALE GENOMIC DNA]</scope>
    <source>
        <strain evidence="4 5">DSM 13145</strain>
    </source>
</reference>
<dbReference type="Proteomes" id="UP000051445">
    <property type="component" value="Unassembled WGS sequence"/>
</dbReference>
<comment type="function">
    <text evidence="2 3">Might take part in the signal recognition particle (SRP) pathway. This is inferred from the conservation of its genetic proximity to ftsY/ffh. May be a regulatory protein.</text>
</comment>
<dbReference type="PANTHER" id="PTHR40083">
    <property type="entry name" value="UPF0122 PROTEIN CBO2450/CLC_2298"/>
    <property type="match status" value="1"/>
</dbReference>
<dbReference type="InterPro" id="IPR007394">
    <property type="entry name" value="UPF0122"/>
</dbReference>
<keyword evidence="5" id="KW-1185">Reference proteome</keyword>
<dbReference type="PATRIC" id="fig|1423746.3.peg.1040"/>
<evidence type="ECO:0000313" key="4">
    <source>
        <dbReference type="EMBL" id="KRL27272.1"/>
    </source>
</evidence>
<dbReference type="Gene3D" id="1.10.10.10">
    <property type="entry name" value="Winged helix-like DNA-binding domain superfamily/Winged helix DNA-binding domain"/>
    <property type="match status" value="1"/>
</dbReference>
<organism evidence="4 5">
    <name type="scientific">Limosilactobacillus frumenti DSM 13145</name>
    <dbReference type="NCBI Taxonomy" id="1423746"/>
    <lineage>
        <taxon>Bacteria</taxon>
        <taxon>Bacillati</taxon>
        <taxon>Bacillota</taxon>
        <taxon>Bacilli</taxon>
        <taxon>Lactobacillales</taxon>
        <taxon>Lactobacillaceae</taxon>
        <taxon>Limosilactobacillus</taxon>
    </lineage>
</organism>
<dbReference type="EMBL" id="AZER01000016">
    <property type="protein sequence ID" value="KRL27272.1"/>
    <property type="molecule type" value="Genomic_DNA"/>
</dbReference>
<evidence type="ECO:0000256" key="1">
    <source>
        <dbReference type="ARBA" id="ARBA00008720"/>
    </source>
</evidence>
<dbReference type="NCBIfam" id="NF001068">
    <property type="entry name" value="PRK00118.1-4"/>
    <property type="match status" value="1"/>
</dbReference>
<comment type="caution">
    <text evidence="4">The sequence shown here is derived from an EMBL/GenBank/DDBJ whole genome shotgun (WGS) entry which is preliminary data.</text>
</comment>
<dbReference type="STRING" id="1423746.FD27_GL001026"/>
<comment type="similarity">
    <text evidence="1 3">Belongs to the UPF0122 family.</text>
</comment>
<evidence type="ECO:0000256" key="2">
    <source>
        <dbReference type="ARBA" id="ARBA00024764"/>
    </source>
</evidence>
<dbReference type="AlphaFoldDB" id="A0A0R1PFP0"/>
<protein>
    <recommendedName>
        <fullName evidence="3">UPF0122 protein FD27_GL001026</fullName>
    </recommendedName>
</protein>
<dbReference type="NCBIfam" id="NF001070">
    <property type="entry name" value="PRK00118.1-6"/>
    <property type="match status" value="1"/>
</dbReference>
<dbReference type="Pfam" id="PF04297">
    <property type="entry name" value="UPF0122"/>
    <property type="match status" value="1"/>
</dbReference>
<sequence>MNRMEIEKNERINSLFEFYQPLLTAKQNQYLELYYADDYSLGEIAENFHVSRQAVYDNIKRTEKILEDYEAKLHLDAEFRARNRQADEIQQYVKKHYPNDAQLNELVGHLESLEEE</sequence>
<dbReference type="InterPro" id="IPR013324">
    <property type="entry name" value="RNA_pol_sigma_r3/r4-like"/>
</dbReference>
<evidence type="ECO:0000313" key="5">
    <source>
        <dbReference type="Proteomes" id="UP000051445"/>
    </source>
</evidence>
<accession>A0A0R1PFP0</accession>
<evidence type="ECO:0000256" key="3">
    <source>
        <dbReference type="HAMAP-Rule" id="MF_00245"/>
    </source>
</evidence>
<proteinExistence type="inferred from homology"/>
<gene>
    <name evidence="4" type="ORF">FD27_GL001026</name>
</gene>
<dbReference type="InterPro" id="IPR036388">
    <property type="entry name" value="WH-like_DNA-bd_sf"/>
</dbReference>
<dbReference type="HAMAP" id="MF_00245">
    <property type="entry name" value="UPF0122"/>
    <property type="match status" value="1"/>
</dbReference>
<dbReference type="InterPro" id="IPR054831">
    <property type="entry name" value="UPF0122_fam_protein"/>
</dbReference>